<evidence type="ECO:0000313" key="4">
    <source>
        <dbReference type="Proteomes" id="UP000547209"/>
    </source>
</evidence>
<evidence type="ECO:0000313" key="3">
    <source>
        <dbReference type="EMBL" id="MBB6672407.1"/>
    </source>
</evidence>
<dbReference type="PANTHER" id="PTHR43649">
    <property type="entry name" value="ARABINOSE-BINDING PROTEIN-RELATED"/>
    <property type="match status" value="1"/>
</dbReference>
<dbReference type="CDD" id="cd13585">
    <property type="entry name" value="PBP2_TMBP_like"/>
    <property type="match status" value="1"/>
</dbReference>
<dbReference type="InterPro" id="IPR006059">
    <property type="entry name" value="SBP"/>
</dbReference>
<dbReference type="Gene3D" id="3.40.190.10">
    <property type="entry name" value="Periplasmic binding protein-like II"/>
    <property type="match status" value="1"/>
</dbReference>
<keyword evidence="2" id="KW-0732">Signal</keyword>
<gene>
    <name evidence="3" type="ORF">H7C19_17145</name>
</gene>
<dbReference type="PROSITE" id="PS51257">
    <property type="entry name" value="PROKAR_LIPOPROTEIN"/>
    <property type="match status" value="1"/>
</dbReference>
<keyword evidence="4" id="KW-1185">Reference proteome</keyword>
<evidence type="ECO:0000256" key="2">
    <source>
        <dbReference type="SAM" id="SignalP"/>
    </source>
</evidence>
<sequence length="458" mass="49603">MKAVKWGTGLTAFLMVAGMLAGCGSSGNGDSQQSGTAGASPSQKASDGGATDTGTKADPGKANVEVTLMTWESQDMNNKIMDSMKKFEQDNPGITVKLMPAPLSDYGVKLNGMIAAKQAPDIFELGNDMMLQDQAQNLLFDWTSHASADQEFMNGFYPGVTDSWKVDGKNFGLPGLLNTYGIFYNKQLFQDAGLPEPKPGWTYDDFFNAMGKLASKQNGVQQYGYYGHPDPFTVSLYSVSAGGAPFADNLLNPMKVEISPQFVELVAKYQKAIADGAMNPPNFDLSNIMGPFKDGKVGMTYQGQWVADDLIRNAPNLKWGYVPMPVVDKQSEIYDAVGWASPVSIKNPDAVWKVLKYLDSTMYQDVLPQTPVAPSAFQASASSYYDALKKSGHQDLADGIDHILKSPDTEPVRFLPAWAGKANPFIDTVWNNVLAGKGGEKELQGMADKINKVIQASK</sequence>
<protein>
    <submittedName>
        <fullName evidence="3">Sugar ABC transporter substrate-binding protein</fullName>
    </submittedName>
</protein>
<dbReference type="EMBL" id="JACJVP010000026">
    <property type="protein sequence ID" value="MBB6672407.1"/>
    <property type="molecule type" value="Genomic_DNA"/>
</dbReference>
<feature type="compositionally biased region" description="Polar residues" evidence="1">
    <location>
        <begin position="36"/>
        <end position="45"/>
    </location>
</feature>
<dbReference type="InterPro" id="IPR050490">
    <property type="entry name" value="Bact_solute-bd_prot1"/>
</dbReference>
<dbReference type="Pfam" id="PF13416">
    <property type="entry name" value="SBP_bac_8"/>
    <property type="match status" value="1"/>
</dbReference>
<feature type="signal peptide" evidence="2">
    <location>
        <begin position="1"/>
        <end position="21"/>
    </location>
</feature>
<accession>A0A7X0RRN8</accession>
<proteinExistence type="predicted"/>
<reference evidence="3 4" key="1">
    <citation type="submission" date="2020-08" db="EMBL/GenBank/DDBJ databases">
        <title>Cohnella phylogeny.</title>
        <authorList>
            <person name="Dunlap C."/>
        </authorList>
    </citation>
    <scope>NUCLEOTIDE SEQUENCE [LARGE SCALE GENOMIC DNA]</scope>
    <source>
        <strain evidence="3 4">DSM 28246</strain>
    </source>
</reference>
<dbReference type="RefSeq" id="WP_185143878.1">
    <property type="nucleotide sequence ID" value="NZ_JACJVP010000026.1"/>
</dbReference>
<dbReference type="AlphaFoldDB" id="A0A7X0RRN8"/>
<feature type="region of interest" description="Disordered" evidence="1">
    <location>
        <begin position="25"/>
        <end position="63"/>
    </location>
</feature>
<name>A0A7X0RRN8_9BACL</name>
<organism evidence="3 4">
    <name type="scientific">Cohnella nanjingensis</name>
    <dbReference type="NCBI Taxonomy" id="1387779"/>
    <lineage>
        <taxon>Bacteria</taxon>
        <taxon>Bacillati</taxon>
        <taxon>Bacillota</taxon>
        <taxon>Bacilli</taxon>
        <taxon>Bacillales</taxon>
        <taxon>Paenibacillaceae</taxon>
        <taxon>Cohnella</taxon>
    </lineage>
</organism>
<dbReference type="PANTHER" id="PTHR43649:SF12">
    <property type="entry name" value="DIACETYLCHITOBIOSE BINDING PROTEIN DASA"/>
    <property type="match status" value="1"/>
</dbReference>
<comment type="caution">
    <text evidence="3">The sequence shown here is derived from an EMBL/GenBank/DDBJ whole genome shotgun (WGS) entry which is preliminary data.</text>
</comment>
<evidence type="ECO:0000256" key="1">
    <source>
        <dbReference type="SAM" id="MobiDB-lite"/>
    </source>
</evidence>
<feature type="chain" id="PRO_5038668998" evidence="2">
    <location>
        <begin position="22"/>
        <end position="458"/>
    </location>
</feature>
<dbReference type="Proteomes" id="UP000547209">
    <property type="component" value="Unassembled WGS sequence"/>
</dbReference>
<dbReference type="SUPFAM" id="SSF53850">
    <property type="entry name" value="Periplasmic binding protein-like II"/>
    <property type="match status" value="1"/>
</dbReference>